<evidence type="ECO:0000313" key="2">
    <source>
        <dbReference type="EMBL" id="ABF40135.1"/>
    </source>
</evidence>
<feature type="region of interest" description="Disordered" evidence="1">
    <location>
        <begin position="334"/>
        <end position="366"/>
    </location>
</feature>
<evidence type="ECO:0000313" key="3">
    <source>
        <dbReference type="Proteomes" id="UP000002432"/>
    </source>
</evidence>
<reference evidence="2 3" key="1">
    <citation type="journal article" date="2009" name="Appl. Environ. Microbiol.">
        <title>Three genomes from the phylum Acidobacteria provide insight into the lifestyles of these microorganisms in soils.</title>
        <authorList>
            <person name="Ward N.L."/>
            <person name="Challacombe J.F."/>
            <person name="Janssen P.H."/>
            <person name="Henrissat B."/>
            <person name="Coutinho P.M."/>
            <person name="Wu M."/>
            <person name="Xie G."/>
            <person name="Haft D.H."/>
            <person name="Sait M."/>
            <person name="Badger J."/>
            <person name="Barabote R.D."/>
            <person name="Bradley B."/>
            <person name="Brettin T.S."/>
            <person name="Brinkac L.M."/>
            <person name="Bruce D."/>
            <person name="Creasy T."/>
            <person name="Daugherty S.C."/>
            <person name="Davidsen T.M."/>
            <person name="DeBoy R.T."/>
            <person name="Detter J.C."/>
            <person name="Dodson R.J."/>
            <person name="Durkin A.S."/>
            <person name="Ganapathy A."/>
            <person name="Gwinn-Giglio M."/>
            <person name="Han C.S."/>
            <person name="Khouri H."/>
            <person name="Kiss H."/>
            <person name="Kothari S.P."/>
            <person name="Madupu R."/>
            <person name="Nelson K.E."/>
            <person name="Nelson W.C."/>
            <person name="Paulsen I."/>
            <person name="Penn K."/>
            <person name="Ren Q."/>
            <person name="Rosovitz M.J."/>
            <person name="Selengut J.D."/>
            <person name="Shrivastava S."/>
            <person name="Sullivan S.A."/>
            <person name="Tapia R."/>
            <person name="Thompson L.S."/>
            <person name="Watkins K.L."/>
            <person name="Yang Q."/>
            <person name="Yu C."/>
            <person name="Zafar N."/>
            <person name="Zhou L."/>
            <person name="Kuske C.R."/>
        </authorList>
    </citation>
    <scope>NUCLEOTIDE SEQUENCE [LARGE SCALE GENOMIC DNA]</scope>
    <source>
        <strain evidence="2 3">Ellin345</strain>
    </source>
</reference>
<feature type="region of interest" description="Disordered" evidence="1">
    <location>
        <begin position="297"/>
        <end position="321"/>
    </location>
</feature>
<name>Q1ISL5_KORVE</name>
<protein>
    <submittedName>
        <fullName evidence="2">Uncharacterized protein</fullName>
    </submittedName>
</protein>
<dbReference type="EnsemblBacteria" id="ABF40135">
    <property type="protein sequence ID" value="ABF40135"/>
    <property type="gene ID" value="Acid345_1132"/>
</dbReference>
<evidence type="ECO:0000256" key="1">
    <source>
        <dbReference type="SAM" id="MobiDB-lite"/>
    </source>
</evidence>
<accession>Q1ISL5</accession>
<dbReference type="Proteomes" id="UP000002432">
    <property type="component" value="Chromosome"/>
</dbReference>
<dbReference type="EMBL" id="CP000360">
    <property type="protein sequence ID" value="ABF40135.1"/>
    <property type="molecule type" value="Genomic_DNA"/>
</dbReference>
<keyword evidence="3" id="KW-1185">Reference proteome</keyword>
<dbReference type="KEGG" id="aba:Acid345_1132"/>
<gene>
    <name evidence="2" type="ordered locus">Acid345_1132</name>
</gene>
<feature type="compositionally biased region" description="Low complexity" evidence="1">
    <location>
        <begin position="334"/>
        <end position="347"/>
    </location>
</feature>
<proteinExistence type="predicted"/>
<dbReference type="HOGENOM" id="CLU_518548_0_0_0"/>
<organism evidence="2 3">
    <name type="scientific">Koribacter versatilis (strain Ellin345)</name>
    <dbReference type="NCBI Taxonomy" id="204669"/>
    <lineage>
        <taxon>Bacteria</taxon>
        <taxon>Pseudomonadati</taxon>
        <taxon>Acidobacteriota</taxon>
        <taxon>Terriglobia</taxon>
        <taxon>Terriglobales</taxon>
        <taxon>Candidatus Korobacteraceae</taxon>
        <taxon>Candidatus Korobacter</taxon>
    </lineage>
</organism>
<dbReference type="AlphaFoldDB" id="Q1ISL5"/>
<sequence length="525" mass="58587">MLRLTKQQLKRGPVLAQSAEQIGQDLTAVHSFYLFLLESALAHEVPVPPSIAHDRDVLLRFVSLLDLATTPQMIRDGFKSADQRGAGEALLRFFATKSRRRREDRDKVDVIATALYRFLVPPDAGELAEDADYQRTLQFEEELRRIYRNVEIEEPATEHMQLVREFQFLRDEVNDFRHFDELIDSGVIQKVRDIKQTLDSSFLHPSVLAPLASYNVFFGQRFDLLFKRATQEVKSFAHKVQADGGSIMSRVDGDVIVKHLADVDEGKILNEEYSRAQENLRHVSKLKKAVDNRRFGKGAPLKGAVPQQTNVPRVPPPTAVPQPEITAIADSVAPAPKGQAQAAPVPQRSHRLGPEPPAYSTPRSSSSVAEVELQKLSGVQMTIRSFVRAADPTAAQVVPLPNGNITLTVSEVEAFRADYGNEKSFRADFVAALMQMAALDARLLAEWQEFQRTRYTAYNWKPHADALAHLLNMSRTVSEHAMQLMTTAHQRGLTDKVAAVTESIEKVRMRAQAAAEALQSIGTGE</sequence>